<accession>A0A8G2FLR5</accession>
<dbReference type="PANTHER" id="PTHR30632">
    <property type="entry name" value="MOLYBDATE-BINDING PERIPLASMIC PROTEIN"/>
    <property type="match status" value="1"/>
</dbReference>
<sequence>MAISRRDLGLGMGAAVALPALMSRQAQAAGGTLTVAYAGSMGVLMNKGLGPAFTAQSGEVFHGIGQGAFALARLIAAKTMLADVFVSITPGPIAVLQKAGLVGHAAPVASTAMVIAYSPKSRVAPELKAAADGSKPWYKVLETKGLRFGRTDPRTDPQGRNILFTFDLAEKFYHQPGLSRRILGAPLNPAQIFSEPSLLARLDSGQLDATSGYESAVKSLKLPFIPLPNQINLSDPSMIKPWYSKAAITLDLKGKTQVLHTQPLVFYACVPRDAPNPKAGHAFIAMMQSKAGQDLFAKYGYNPPQGGTI</sequence>
<gene>
    <name evidence="3" type="ORF">SAMN05421828_1445</name>
</gene>
<evidence type="ECO:0000313" key="3">
    <source>
        <dbReference type="EMBL" id="SIR51602.1"/>
    </source>
</evidence>
<keyword evidence="2" id="KW-0732">Signal</keyword>
<dbReference type="SUPFAM" id="SSF53850">
    <property type="entry name" value="Periplasmic binding protein-like II"/>
    <property type="match status" value="1"/>
</dbReference>
<organism evidence="3 4">
    <name type="scientific">Acidiphilium rubrum</name>
    <dbReference type="NCBI Taxonomy" id="526"/>
    <lineage>
        <taxon>Bacteria</taxon>
        <taxon>Pseudomonadati</taxon>
        <taxon>Pseudomonadota</taxon>
        <taxon>Alphaproteobacteria</taxon>
        <taxon>Acetobacterales</taxon>
        <taxon>Acidocellaceae</taxon>
        <taxon>Acidiphilium</taxon>
    </lineage>
</organism>
<feature type="signal peptide" evidence="2">
    <location>
        <begin position="1"/>
        <end position="28"/>
    </location>
</feature>
<feature type="chain" id="PRO_5034395394" evidence="2">
    <location>
        <begin position="29"/>
        <end position="309"/>
    </location>
</feature>
<dbReference type="Proteomes" id="UP000186308">
    <property type="component" value="Unassembled WGS sequence"/>
</dbReference>
<comment type="similarity">
    <text evidence="1">Belongs to the bacterial solute-binding protein 1 family. WtpA subfamily.</text>
</comment>
<dbReference type="PROSITE" id="PS51318">
    <property type="entry name" value="TAT"/>
    <property type="match status" value="1"/>
</dbReference>
<proteinExistence type="inferred from homology"/>
<dbReference type="CDD" id="cd13540">
    <property type="entry name" value="PBP2_ModA_WtpA"/>
    <property type="match status" value="1"/>
</dbReference>
<dbReference type="InterPro" id="IPR050682">
    <property type="entry name" value="ModA/WtpA"/>
</dbReference>
<evidence type="ECO:0000256" key="1">
    <source>
        <dbReference type="ARBA" id="ARBA00009438"/>
    </source>
</evidence>
<comment type="caution">
    <text evidence="3">The sequence shown here is derived from an EMBL/GenBank/DDBJ whole genome shotgun (WGS) entry which is preliminary data.</text>
</comment>
<dbReference type="EMBL" id="FTNE01000044">
    <property type="protein sequence ID" value="SIR51602.1"/>
    <property type="molecule type" value="Genomic_DNA"/>
</dbReference>
<dbReference type="RefSeq" id="WP_029313935.1">
    <property type="nucleotide sequence ID" value="NZ_FTNE01000044.1"/>
</dbReference>
<evidence type="ECO:0000256" key="2">
    <source>
        <dbReference type="SAM" id="SignalP"/>
    </source>
</evidence>
<keyword evidence="4" id="KW-1185">Reference proteome</keyword>
<dbReference type="Gene3D" id="3.40.190.10">
    <property type="entry name" value="Periplasmic binding protein-like II"/>
    <property type="match status" value="2"/>
</dbReference>
<dbReference type="GO" id="GO:0015689">
    <property type="term" value="P:molybdate ion transport"/>
    <property type="evidence" value="ECO:0007669"/>
    <property type="project" value="TreeGrafter"/>
</dbReference>
<dbReference type="AlphaFoldDB" id="A0A8G2FLR5"/>
<name>A0A8G2FLR5_ACIRU</name>
<dbReference type="PANTHER" id="PTHR30632:SF16">
    <property type="entry name" value="MOLYBDATE_TUNGSTATE-BINDING PROTEIN WTPA"/>
    <property type="match status" value="1"/>
</dbReference>
<evidence type="ECO:0000313" key="4">
    <source>
        <dbReference type="Proteomes" id="UP000186308"/>
    </source>
</evidence>
<dbReference type="InterPro" id="IPR006311">
    <property type="entry name" value="TAT_signal"/>
</dbReference>
<dbReference type="GO" id="GO:0030973">
    <property type="term" value="F:molybdate ion binding"/>
    <property type="evidence" value="ECO:0007669"/>
    <property type="project" value="TreeGrafter"/>
</dbReference>
<protein>
    <submittedName>
        <fullName evidence="3">Molybdate/tungstate transport system substrate-binding protein</fullName>
    </submittedName>
</protein>
<dbReference type="Pfam" id="PF13531">
    <property type="entry name" value="SBP_bac_11"/>
    <property type="match status" value="1"/>
</dbReference>
<reference evidence="3 4" key="1">
    <citation type="submission" date="2017-01" db="EMBL/GenBank/DDBJ databases">
        <authorList>
            <person name="Varghese N."/>
            <person name="Submissions S."/>
        </authorList>
    </citation>
    <scope>NUCLEOTIDE SEQUENCE [LARGE SCALE GENOMIC DNA]</scope>
    <source>
        <strain evidence="3 4">ATCC 35905</strain>
    </source>
</reference>